<keyword evidence="7" id="KW-1185">Reference proteome</keyword>
<dbReference type="Proteomes" id="UP001631949">
    <property type="component" value="Unassembled WGS sequence"/>
</dbReference>
<dbReference type="RefSeq" id="WP_408976982.1">
    <property type="nucleotide sequence ID" value="NZ_JBJUVG010000003.1"/>
</dbReference>
<protein>
    <submittedName>
        <fullName evidence="6">Metal ABC transporter ATP-binding protein</fullName>
    </submittedName>
</protein>
<organism evidence="6 7">
    <name type="scientific">Peptococcus simiae</name>
    <dbReference type="NCBI Taxonomy" id="1643805"/>
    <lineage>
        <taxon>Bacteria</taxon>
        <taxon>Bacillati</taxon>
        <taxon>Bacillota</taxon>
        <taxon>Clostridia</taxon>
        <taxon>Eubacteriales</taxon>
        <taxon>Peptococcaceae</taxon>
        <taxon>Peptococcus</taxon>
    </lineage>
</organism>
<dbReference type="InterPro" id="IPR003593">
    <property type="entry name" value="AAA+_ATPase"/>
</dbReference>
<name>A0ABW9GXN5_9FIRM</name>
<keyword evidence="2" id="KW-0813">Transport</keyword>
<evidence type="ECO:0000256" key="3">
    <source>
        <dbReference type="ARBA" id="ARBA00022741"/>
    </source>
</evidence>
<dbReference type="SMART" id="SM00382">
    <property type="entry name" value="AAA"/>
    <property type="match status" value="1"/>
</dbReference>
<proteinExistence type="inferred from homology"/>
<dbReference type="InterPro" id="IPR017871">
    <property type="entry name" value="ABC_transporter-like_CS"/>
</dbReference>
<dbReference type="PANTHER" id="PTHR42734:SF17">
    <property type="entry name" value="METAL TRANSPORT SYSTEM ATP-BINDING PROTEIN TM_0124-RELATED"/>
    <property type="match status" value="1"/>
</dbReference>
<keyword evidence="3" id="KW-0547">Nucleotide-binding</keyword>
<keyword evidence="4 6" id="KW-0067">ATP-binding</keyword>
<dbReference type="InterPro" id="IPR050153">
    <property type="entry name" value="Metal_Ion_Import_ABC"/>
</dbReference>
<dbReference type="PROSITE" id="PS50893">
    <property type="entry name" value="ABC_TRANSPORTER_2"/>
    <property type="match status" value="1"/>
</dbReference>
<evidence type="ECO:0000313" key="6">
    <source>
        <dbReference type="EMBL" id="MFM9413364.1"/>
    </source>
</evidence>
<dbReference type="GO" id="GO:0005524">
    <property type="term" value="F:ATP binding"/>
    <property type="evidence" value="ECO:0007669"/>
    <property type="project" value="UniProtKB-KW"/>
</dbReference>
<evidence type="ECO:0000256" key="2">
    <source>
        <dbReference type="ARBA" id="ARBA00022448"/>
    </source>
</evidence>
<comment type="similarity">
    <text evidence="1">Belongs to the ABC transporter superfamily.</text>
</comment>
<evidence type="ECO:0000259" key="5">
    <source>
        <dbReference type="PROSITE" id="PS50893"/>
    </source>
</evidence>
<dbReference type="PANTHER" id="PTHR42734">
    <property type="entry name" value="METAL TRANSPORT SYSTEM ATP-BINDING PROTEIN TM_0124-RELATED"/>
    <property type="match status" value="1"/>
</dbReference>
<sequence length="227" mass="23871">MAAIKCQDLTIAYGPVPVVQHMTFDLPTGAYLVIIGENGSGKSSLLKGLAGLVPLAAGSITFSPPETKPGYLAQLDQIASNFPASVQEVVLTGCLKGQHHPFYTAADKAAAQAALAKMDMVPFAGRSFQALSGGQRRRVLLARALVAADGLLFLDEPTAGLDTGTAADLYGLLRRLNRQEGLTIVTISHDMTDGLTDASHILHMDHGQLVYFGPAADYPGQTGKELV</sequence>
<dbReference type="SUPFAM" id="SSF52540">
    <property type="entry name" value="P-loop containing nucleoside triphosphate hydrolases"/>
    <property type="match status" value="1"/>
</dbReference>
<feature type="domain" description="ABC transporter" evidence="5">
    <location>
        <begin position="4"/>
        <end position="227"/>
    </location>
</feature>
<dbReference type="Gene3D" id="3.40.50.300">
    <property type="entry name" value="P-loop containing nucleotide triphosphate hydrolases"/>
    <property type="match status" value="1"/>
</dbReference>
<reference evidence="6 7" key="1">
    <citation type="journal article" date="2016" name="Int. J. Syst. Evol. Microbiol.">
        <title>Peptococcus simiae sp. nov., isolated from rhesus macaque faeces and emended description of the genus Peptococcus.</title>
        <authorList>
            <person name="Shkoporov A.N."/>
            <person name="Efimov B.A."/>
            <person name="Kondova I."/>
            <person name="Ouwerling B."/>
            <person name="Chaplin A.V."/>
            <person name="Shcherbakova V.A."/>
            <person name="Langermans J.A.M."/>
        </authorList>
    </citation>
    <scope>NUCLEOTIDE SEQUENCE [LARGE SCALE GENOMIC DNA]</scope>
    <source>
        <strain evidence="6 7">M108</strain>
    </source>
</reference>
<evidence type="ECO:0000256" key="4">
    <source>
        <dbReference type="ARBA" id="ARBA00022840"/>
    </source>
</evidence>
<evidence type="ECO:0000256" key="1">
    <source>
        <dbReference type="ARBA" id="ARBA00005417"/>
    </source>
</evidence>
<dbReference type="InterPro" id="IPR027417">
    <property type="entry name" value="P-loop_NTPase"/>
</dbReference>
<evidence type="ECO:0000313" key="7">
    <source>
        <dbReference type="Proteomes" id="UP001631949"/>
    </source>
</evidence>
<dbReference type="EMBL" id="JBJUVG010000003">
    <property type="protein sequence ID" value="MFM9413364.1"/>
    <property type="molecule type" value="Genomic_DNA"/>
</dbReference>
<comment type="caution">
    <text evidence="6">The sequence shown here is derived from an EMBL/GenBank/DDBJ whole genome shotgun (WGS) entry which is preliminary data.</text>
</comment>
<dbReference type="PROSITE" id="PS00211">
    <property type="entry name" value="ABC_TRANSPORTER_1"/>
    <property type="match status" value="1"/>
</dbReference>
<accession>A0ABW9GXN5</accession>
<dbReference type="InterPro" id="IPR003439">
    <property type="entry name" value="ABC_transporter-like_ATP-bd"/>
</dbReference>
<dbReference type="Pfam" id="PF00005">
    <property type="entry name" value="ABC_tran"/>
    <property type="match status" value="1"/>
</dbReference>
<gene>
    <name evidence="6" type="ORF">ACKQTC_03175</name>
</gene>